<keyword evidence="3" id="KW-1185">Reference proteome</keyword>
<dbReference type="SMART" id="SM00327">
    <property type="entry name" value="VWA"/>
    <property type="match status" value="1"/>
</dbReference>
<dbReference type="Gene3D" id="3.40.50.410">
    <property type="entry name" value="von Willebrand factor, type A domain"/>
    <property type="match status" value="1"/>
</dbReference>
<dbReference type="CDD" id="cd01450">
    <property type="entry name" value="vWFA_subfamily_ECM"/>
    <property type="match status" value="1"/>
</dbReference>
<dbReference type="PANTHER" id="PTHR24020:SF84">
    <property type="entry name" value="VWFA DOMAIN-CONTAINING PROTEIN"/>
    <property type="match status" value="1"/>
</dbReference>
<dbReference type="Proteomes" id="UP001497497">
    <property type="component" value="Unassembled WGS sequence"/>
</dbReference>
<reference evidence="2 3" key="1">
    <citation type="submission" date="2024-04" db="EMBL/GenBank/DDBJ databases">
        <authorList>
            <consortium name="Genoscope - CEA"/>
            <person name="William W."/>
        </authorList>
    </citation>
    <scope>NUCLEOTIDE SEQUENCE [LARGE SCALE GENOMIC DNA]</scope>
</reference>
<accession>A0AAV2HA13</accession>
<comment type="caution">
    <text evidence="2">The sequence shown here is derived from an EMBL/GenBank/DDBJ whole genome shotgun (WGS) entry which is preliminary data.</text>
</comment>
<organism evidence="2 3">
    <name type="scientific">Lymnaea stagnalis</name>
    <name type="common">Great pond snail</name>
    <name type="synonym">Helix stagnalis</name>
    <dbReference type="NCBI Taxonomy" id="6523"/>
    <lineage>
        <taxon>Eukaryota</taxon>
        <taxon>Metazoa</taxon>
        <taxon>Spiralia</taxon>
        <taxon>Lophotrochozoa</taxon>
        <taxon>Mollusca</taxon>
        <taxon>Gastropoda</taxon>
        <taxon>Heterobranchia</taxon>
        <taxon>Euthyneura</taxon>
        <taxon>Panpulmonata</taxon>
        <taxon>Hygrophila</taxon>
        <taxon>Lymnaeoidea</taxon>
        <taxon>Lymnaeidae</taxon>
        <taxon>Lymnaea</taxon>
    </lineage>
</organism>
<protein>
    <recommendedName>
        <fullName evidence="1">VWFA domain-containing protein</fullName>
    </recommendedName>
</protein>
<dbReference type="InterPro" id="IPR036465">
    <property type="entry name" value="vWFA_dom_sf"/>
</dbReference>
<dbReference type="InterPro" id="IPR002035">
    <property type="entry name" value="VWF_A"/>
</dbReference>
<proteinExistence type="predicted"/>
<dbReference type="AlphaFoldDB" id="A0AAV2HA13"/>
<dbReference type="Pfam" id="PF00092">
    <property type="entry name" value="VWA"/>
    <property type="match status" value="1"/>
</dbReference>
<evidence type="ECO:0000313" key="2">
    <source>
        <dbReference type="EMBL" id="CAL1530587.1"/>
    </source>
</evidence>
<name>A0AAV2HA13_LYMST</name>
<dbReference type="SUPFAM" id="SSF53300">
    <property type="entry name" value="vWA-like"/>
    <property type="match status" value="1"/>
</dbReference>
<feature type="domain" description="VWFA" evidence="1">
    <location>
        <begin position="49"/>
        <end position="223"/>
    </location>
</feature>
<dbReference type="EMBL" id="CAXITT010000072">
    <property type="protein sequence ID" value="CAL1530587.1"/>
    <property type="molecule type" value="Genomic_DNA"/>
</dbReference>
<dbReference type="InterPro" id="IPR050525">
    <property type="entry name" value="ECM_Assembly_Org"/>
</dbReference>
<dbReference type="PANTHER" id="PTHR24020">
    <property type="entry name" value="COLLAGEN ALPHA"/>
    <property type="match status" value="1"/>
</dbReference>
<evidence type="ECO:0000259" key="1">
    <source>
        <dbReference type="PROSITE" id="PS50234"/>
    </source>
</evidence>
<gene>
    <name evidence="2" type="ORF">GSLYS_00004712001</name>
</gene>
<sequence>MVSNCMVSHTRLTSCVFLQFISKGPNKKKLINSLEIFYCQFKDCRVVADIVLVIDSSAGVGISKFNDILIFSAELIGKFKARQSDARFGAVVFSRTTEKLFDVQENMTDISLGQVLLNAPFLNEGRRTADALHYVLSTGMFNSTIESGRAAKQFAIVFAGGPADQTELSTLAAAKELKDRNVTIIAVSAADRIDPELPKLASCPTDVFSVHGEDSLTHLERHLIQRTCEGKSS</sequence>
<dbReference type="PROSITE" id="PS50234">
    <property type="entry name" value="VWFA"/>
    <property type="match status" value="1"/>
</dbReference>
<evidence type="ECO:0000313" key="3">
    <source>
        <dbReference type="Proteomes" id="UP001497497"/>
    </source>
</evidence>